<accession>A0A6M3M8B1</accession>
<dbReference type="AlphaFoldDB" id="A0A6M3M8B1"/>
<gene>
    <name evidence="2" type="ORF">MM171A02369_0008</name>
    <name evidence="1" type="ORF">MM171B00685_0019</name>
</gene>
<protein>
    <submittedName>
        <fullName evidence="1">Uncharacterized protein</fullName>
    </submittedName>
</protein>
<sequence length="94" mass="10120">MPRADHKEGCQCAVCKRMAAKVPVAIPQAPEAKGVAVGTLFVGRQFKYQPNRSILNAPVHTYIKYGTDKGIVTVEDVASGDILKLPENTLVVKA</sequence>
<dbReference type="EMBL" id="MT143849">
    <property type="protein sequence ID" value="QJB03514.1"/>
    <property type="molecule type" value="Genomic_DNA"/>
</dbReference>
<evidence type="ECO:0000313" key="2">
    <source>
        <dbReference type="EMBL" id="QJH92787.1"/>
    </source>
</evidence>
<evidence type="ECO:0000313" key="1">
    <source>
        <dbReference type="EMBL" id="QJB03514.1"/>
    </source>
</evidence>
<proteinExistence type="predicted"/>
<dbReference type="EMBL" id="MT143920">
    <property type="protein sequence ID" value="QJH92787.1"/>
    <property type="molecule type" value="Genomic_DNA"/>
</dbReference>
<name>A0A6M3M8B1_9ZZZZ</name>
<organism evidence="1">
    <name type="scientific">viral metagenome</name>
    <dbReference type="NCBI Taxonomy" id="1070528"/>
    <lineage>
        <taxon>unclassified sequences</taxon>
        <taxon>metagenomes</taxon>
        <taxon>organismal metagenomes</taxon>
    </lineage>
</organism>
<reference evidence="1" key="1">
    <citation type="submission" date="2020-03" db="EMBL/GenBank/DDBJ databases">
        <title>The deep terrestrial virosphere.</title>
        <authorList>
            <person name="Holmfeldt K."/>
            <person name="Nilsson E."/>
            <person name="Simone D."/>
            <person name="Lopez-Fernandez M."/>
            <person name="Wu X."/>
            <person name="de Brujin I."/>
            <person name="Lundin D."/>
            <person name="Andersson A."/>
            <person name="Bertilsson S."/>
            <person name="Dopson M."/>
        </authorList>
    </citation>
    <scope>NUCLEOTIDE SEQUENCE</scope>
    <source>
        <strain evidence="2">MM171A02369</strain>
        <strain evidence="1">MM171B00685</strain>
    </source>
</reference>